<comment type="caution">
    <text evidence="9">The sequence shown here is derived from an EMBL/GenBank/DDBJ whole genome shotgun (WGS) entry which is preliminary data.</text>
</comment>
<keyword evidence="4 7" id="KW-0808">Transferase</keyword>
<reference evidence="9 10" key="1">
    <citation type="submission" date="2022-05" db="EMBL/GenBank/DDBJ databases">
        <authorList>
            <consortium name="Genoscope - CEA"/>
            <person name="William W."/>
        </authorList>
    </citation>
    <scope>NUCLEOTIDE SEQUENCE [LARGE SCALE GENOMIC DNA]</scope>
</reference>
<gene>
    <name evidence="9" type="ORF">PLOB_00046408</name>
</gene>
<dbReference type="Gene3D" id="3.40.50.12710">
    <property type="match status" value="2"/>
</dbReference>
<comment type="similarity">
    <text evidence="2 7">Belongs to the NDUFAF7 family.</text>
</comment>
<evidence type="ECO:0000256" key="1">
    <source>
        <dbReference type="ARBA" id="ARBA00004173"/>
    </source>
</evidence>
<dbReference type="InterPro" id="IPR003788">
    <property type="entry name" value="NDUFAF7"/>
</dbReference>
<dbReference type="PANTHER" id="PTHR12049">
    <property type="entry name" value="PROTEIN ARGININE METHYLTRANSFERASE NDUFAF7, MITOCHONDRIAL"/>
    <property type="match status" value="1"/>
</dbReference>
<dbReference type="EC" id="2.1.1.320" evidence="7"/>
<evidence type="ECO:0000256" key="5">
    <source>
        <dbReference type="ARBA" id="ARBA00023128"/>
    </source>
</evidence>
<dbReference type="Proteomes" id="UP001159405">
    <property type="component" value="Unassembled WGS sequence"/>
</dbReference>
<sequence>MARRTLLSLALLAIILHVSLELSVVINQSLHSQASGPLTVAAFMQEVLTNPLSGYYMNSDVFGQAGDFITSPEISQVFGELIGVWFVNQWILSGKKKVQLIELGPGRGTLASDMLRVFQKFPELHGKISLHLVEVSPALSKIQEQTLTGKLLSIQEGKKEGQTDAKDDRLQANEDGIPVAWYRAVEDVPVEGNCFFLAHEFFDALPVHQFQQYPGYIVNLRGYKDGCWDPSIGGVCSAINVLQTARINIVKFSASCVAYNLTNYIYCLLLYREGLTGKFSPNRFLKTRFFLEGFLLFSVIMYFQAFKKHKLHEVLHDPGSADVTANVDFAYLRSVTRGKVQTFGPVTQKSFLQQMGIDMRMKVLLQNANPTQAEELQSGYRMLTSKSEMGEKFKMFSLVQHGLPPPAAFAF</sequence>
<dbReference type="SUPFAM" id="SSF53335">
    <property type="entry name" value="S-adenosyl-L-methionine-dependent methyltransferases"/>
    <property type="match status" value="1"/>
</dbReference>
<dbReference type="EMBL" id="CALNXK010000082">
    <property type="protein sequence ID" value="CAH3147793.1"/>
    <property type="molecule type" value="Genomic_DNA"/>
</dbReference>
<keyword evidence="5 7" id="KW-0496">Mitochondrion</keyword>
<evidence type="ECO:0000256" key="6">
    <source>
        <dbReference type="ARBA" id="ARBA00048612"/>
    </source>
</evidence>
<name>A0ABN8PPE4_9CNID</name>
<dbReference type="PANTHER" id="PTHR12049:SF7">
    <property type="entry name" value="PROTEIN ARGININE METHYLTRANSFERASE NDUFAF7, MITOCHONDRIAL"/>
    <property type="match status" value="1"/>
</dbReference>
<comment type="catalytic activity">
    <reaction evidence="6 7">
        <text>L-arginyl-[protein] + 2 S-adenosyl-L-methionine = N(omega),N(omega)'-dimethyl-L-arginyl-[protein] + 2 S-adenosyl-L-homocysteine + 2 H(+)</text>
        <dbReference type="Rhea" id="RHEA:48108"/>
        <dbReference type="Rhea" id="RHEA-COMP:10532"/>
        <dbReference type="Rhea" id="RHEA-COMP:11992"/>
        <dbReference type="ChEBI" id="CHEBI:15378"/>
        <dbReference type="ChEBI" id="CHEBI:29965"/>
        <dbReference type="ChEBI" id="CHEBI:57856"/>
        <dbReference type="ChEBI" id="CHEBI:59789"/>
        <dbReference type="ChEBI" id="CHEBI:88221"/>
        <dbReference type="EC" id="2.1.1.320"/>
    </reaction>
</comment>
<evidence type="ECO:0000256" key="8">
    <source>
        <dbReference type="SAM" id="SignalP"/>
    </source>
</evidence>
<comment type="subcellular location">
    <subcellularLocation>
        <location evidence="1 7">Mitochondrion</location>
    </subcellularLocation>
</comment>
<evidence type="ECO:0000256" key="7">
    <source>
        <dbReference type="RuleBase" id="RU364114"/>
    </source>
</evidence>
<evidence type="ECO:0000313" key="10">
    <source>
        <dbReference type="Proteomes" id="UP001159405"/>
    </source>
</evidence>
<keyword evidence="3 7" id="KW-0489">Methyltransferase</keyword>
<feature type="signal peptide" evidence="8">
    <location>
        <begin position="1"/>
        <end position="21"/>
    </location>
</feature>
<evidence type="ECO:0000256" key="3">
    <source>
        <dbReference type="ARBA" id="ARBA00022603"/>
    </source>
</evidence>
<feature type="chain" id="PRO_5045039887" description="Protein arginine methyltransferase NDUFAF7" evidence="8">
    <location>
        <begin position="22"/>
        <end position="411"/>
    </location>
</feature>
<organism evidence="9 10">
    <name type="scientific">Porites lobata</name>
    <dbReference type="NCBI Taxonomy" id="104759"/>
    <lineage>
        <taxon>Eukaryota</taxon>
        <taxon>Metazoa</taxon>
        <taxon>Cnidaria</taxon>
        <taxon>Anthozoa</taxon>
        <taxon>Hexacorallia</taxon>
        <taxon>Scleractinia</taxon>
        <taxon>Fungiina</taxon>
        <taxon>Poritidae</taxon>
        <taxon>Porites</taxon>
    </lineage>
</organism>
<accession>A0ABN8PPE4</accession>
<dbReference type="Pfam" id="PF02636">
    <property type="entry name" value="Methyltransf_28"/>
    <property type="match status" value="2"/>
</dbReference>
<evidence type="ECO:0000313" key="9">
    <source>
        <dbReference type="EMBL" id="CAH3147793.1"/>
    </source>
</evidence>
<evidence type="ECO:0000256" key="4">
    <source>
        <dbReference type="ARBA" id="ARBA00022679"/>
    </source>
</evidence>
<keyword evidence="10" id="KW-1185">Reference proteome</keyword>
<dbReference type="InterPro" id="IPR029063">
    <property type="entry name" value="SAM-dependent_MTases_sf"/>
</dbReference>
<protein>
    <recommendedName>
        <fullName evidence="7">Protein arginine methyltransferase NDUFAF7</fullName>
        <ecNumber evidence="7">2.1.1.320</ecNumber>
    </recommendedName>
</protein>
<keyword evidence="8" id="KW-0732">Signal</keyword>
<dbReference type="InterPro" id="IPR038375">
    <property type="entry name" value="NDUFAF7_sf"/>
</dbReference>
<evidence type="ECO:0000256" key="2">
    <source>
        <dbReference type="ARBA" id="ARBA00005891"/>
    </source>
</evidence>
<comment type="function">
    <text evidence="7">Arginine methyltransferase involved in the assembly or stability of mitochondrial NADH:ubiquinone oxidoreductase complex (complex I).</text>
</comment>
<proteinExistence type="inferred from homology"/>